<dbReference type="PROSITE" id="PS51257">
    <property type="entry name" value="PROKAR_LIPOPROTEIN"/>
    <property type="match status" value="1"/>
</dbReference>
<evidence type="ECO:0000313" key="2">
    <source>
        <dbReference type="Proteomes" id="UP000661507"/>
    </source>
</evidence>
<evidence type="ECO:0000313" key="1">
    <source>
        <dbReference type="EMBL" id="GGJ40631.1"/>
    </source>
</evidence>
<reference evidence="1" key="1">
    <citation type="journal article" date="2014" name="Int. J. Syst. Evol. Microbiol.">
        <title>Complete genome sequence of Corynebacterium casei LMG S-19264T (=DSM 44701T), isolated from a smear-ripened cheese.</title>
        <authorList>
            <consortium name="US DOE Joint Genome Institute (JGI-PGF)"/>
            <person name="Walter F."/>
            <person name="Albersmeier A."/>
            <person name="Kalinowski J."/>
            <person name="Ruckert C."/>
        </authorList>
    </citation>
    <scope>NUCLEOTIDE SEQUENCE</scope>
    <source>
        <strain evidence="1">CGMCC 1.3617</strain>
    </source>
</reference>
<organism evidence="1 2">
    <name type="scientific">Neoroseomonas lacus</name>
    <dbReference type="NCBI Taxonomy" id="287609"/>
    <lineage>
        <taxon>Bacteria</taxon>
        <taxon>Pseudomonadati</taxon>
        <taxon>Pseudomonadota</taxon>
        <taxon>Alphaproteobacteria</taxon>
        <taxon>Acetobacterales</taxon>
        <taxon>Acetobacteraceae</taxon>
        <taxon>Neoroseomonas</taxon>
    </lineage>
</organism>
<comment type="caution">
    <text evidence="1">The sequence shown here is derived from an EMBL/GenBank/DDBJ whole genome shotgun (WGS) entry which is preliminary data.</text>
</comment>
<protein>
    <submittedName>
        <fullName evidence="1">Uncharacterized protein</fullName>
    </submittedName>
</protein>
<gene>
    <name evidence="1" type="ORF">GCM10011320_55410</name>
</gene>
<name>A0A917NYE3_9PROT</name>
<keyword evidence="2" id="KW-1185">Reference proteome</keyword>
<dbReference type="RefSeq" id="WP_188972985.1">
    <property type="nucleotide sequence ID" value="NZ_BMKW01000019.1"/>
</dbReference>
<reference evidence="1" key="2">
    <citation type="submission" date="2020-09" db="EMBL/GenBank/DDBJ databases">
        <authorList>
            <person name="Sun Q."/>
            <person name="Zhou Y."/>
        </authorList>
    </citation>
    <scope>NUCLEOTIDE SEQUENCE</scope>
    <source>
        <strain evidence="1">CGMCC 1.3617</strain>
    </source>
</reference>
<dbReference type="Proteomes" id="UP000661507">
    <property type="component" value="Unassembled WGS sequence"/>
</dbReference>
<dbReference type="AlphaFoldDB" id="A0A917NYE3"/>
<sequence length="177" mass="17805">MRLLSIAFVGLALAACAPDAGSGAVSGSVAPLSASSVTEDPIRSAIIDASAFFTHPRANQPAAAANAIADIEYLADAMPTNPRYQAAPGVSLTSLQLARQEGRTALGIAPNAPNGQVAAGLRDAAVALNAGDRAAAEAALPQDIFTLGPDQTISRLSQPPRVRNAVQAFAGLAAIQP</sequence>
<proteinExistence type="predicted"/>
<dbReference type="EMBL" id="BMKW01000019">
    <property type="protein sequence ID" value="GGJ40631.1"/>
    <property type="molecule type" value="Genomic_DNA"/>
</dbReference>
<accession>A0A917NYE3</accession>